<gene>
    <name evidence="12" type="ORF">DYB32_008293</name>
</gene>
<dbReference type="InterPro" id="IPR023298">
    <property type="entry name" value="ATPase_P-typ_TM_dom_sf"/>
</dbReference>
<protein>
    <recommendedName>
        <fullName evidence="14">Cation-transporting P-type ATPase C-terminal domain-containing protein</fullName>
    </recommendedName>
</protein>
<dbReference type="GO" id="GO:0140358">
    <property type="term" value="F:P-type transmembrane transporter activity"/>
    <property type="evidence" value="ECO:0007669"/>
    <property type="project" value="InterPro"/>
</dbReference>
<feature type="transmembrane region" description="Helical" evidence="11">
    <location>
        <begin position="294"/>
        <end position="312"/>
    </location>
</feature>
<keyword evidence="7" id="KW-0460">Magnesium</keyword>
<comment type="caution">
    <text evidence="12">The sequence shown here is derived from an EMBL/GenBank/DDBJ whole genome shotgun (WGS) entry which is preliminary data.</text>
</comment>
<comment type="subcellular location">
    <subcellularLocation>
        <location evidence="1">Membrane</location>
        <topology evidence="1">Multi-pass membrane protein</topology>
    </subcellularLocation>
</comment>
<feature type="transmembrane region" description="Helical" evidence="11">
    <location>
        <begin position="167"/>
        <end position="189"/>
    </location>
</feature>
<evidence type="ECO:0008006" key="14">
    <source>
        <dbReference type="Google" id="ProtNLM"/>
    </source>
</evidence>
<dbReference type="GO" id="GO:0016020">
    <property type="term" value="C:membrane"/>
    <property type="evidence" value="ECO:0007669"/>
    <property type="project" value="UniProtKB-SubCell"/>
</dbReference>
<keyword evidence="3 11" id="KW-0812">Transmembrane</keyword>
<dbReference type="InterPro" id="IPR006544">
    <property type="entry name" value="P-type_TPase_V"/>
</dbReference>
<dbReference type="AlphaFoldDB" id="A0A418ALZ2"/>
<evidence type="ECO:0000256" key="2">
    <source>
        <dbReference type="ARBA" id="ARBA00022553"/>
    </source>
</evidence>
<evidence type="ECO:0000256" key="10">
    <source>
        <dbReference type="ARBA" id="ARBA00023136"/>
    </source>
</evidence>
<feature type="transmembrane region" description="Helical" evidence="11">
    <location>
        <begin position="351"/>
        <end position="373"/>
    </location>
</feature>
<keyword evidence="13" id="KW-1185">Reference proteome</keyword>
<keyword evidence="5" id="KW-0547">Nucleotide-binding</keyword>
<keyword evidence="4" id="KW-0479">Metal-binding</keyword>
<keyword evidence="10 11" id="KW-0472">Membrane</keyword>
<dbReference type="GO" id="GO:0046872">
    <property type="term" value="F:metal ion binding"/>
    <property type="evidence" value="ECO:0007669"/>
    <property type="project" value="UniProtKB-KW"/>
</dbReference>
<dbReference type="EMBL" id="QUSY01001282">
    <property type="protein sequence ID" value="RHY25463.1"/>
    <property type="molecule type" value="Genomic_DNA"/>
</dbReference>
<evidence type="ECO:0000256" key="11">
    <source>
        <dbReference type="SAM" id="Phobius"/>
    </source>
</evidence>
<evidence type="ECO:0000256" key="9">
    <source>
        <dbReference type="ARBA" id="ARBA00022989"/>
    </source>
</evidence>
<evidence type="ECO:0000256" key="3">
    <source>
        <dbReference type="ARBA" id="ARBA00022692"/>
    </source>
</evidence>
<evidence type="ECO:0000313" key="13">
    <source>
        <dbReference type="Proteomes" id="UP000285060"/>
    </source>
</evidence>
<keyword evidence="2" id="KW-0597">Phosphoprotein</keyword>
<evidence type="ECO:0000256" key="7">
    <source>
        <dbReference type="ARBA" id="ARBA00022842"/>
    </source>
</evidence>
<dbReference type="Proteomes" id="UP000285060">
    <property type="component" value="Unassembled WGS sequence"/>
</dbReference>
<evidence type="ECO:0000256" key="5">
    <source>
        <dbReference type="ARBA" id="ARBA00022741"/>
    </source>
</evidence>
<dbReference type="InterPro" id="IPR023214">
    <property type="entry name" value="HAD_sf"/>
</dbReference>
<dbReference type="GO" id="GO:0019829">
    <property type="term" value="F:ATPase-coupled monoatomic cation transmembrane transporter activity"/>
    <property type="evidence" value="ECO:0007669"/>
    <property type="project" value="TreeGrafter"/>
</dbReference>
<dbReference type="PANTHER" id="PTHR45630">
    <property type="entry name" value="CATION-TRANSPORTING ATPASE-RELATED"/>
    <property type="match status" value="1"/>
</dbReference>
<dbReference type="InterPro" id="IPR036412">
    <property type="entry name" value="HAD-like_sf"/>
</dbReference>
<feature type="transmembrane region" description="Helical" evidence="11">
    <location>
        <begin position="263"/>
        <end position="282"/>
    </location>
</feature>
<keyword evidence="6" id="KW-0067">ATP-binding</keyword>
<evidence type="ECO:0000313" key="12">
    <source>
        <dbReference type="EMBL" id="RHY25463.1"/>
    </source>
</evidence>
<evidence type="ECO:0000256" key="8">
    <source>
        <dbReference type="ARBA" id="ARBA00022967"/>
    </source>
</evidence>
<sequence length="376" mass="40875">MRARVVARELNMHLTTSMLYLDVSPSDGSIMYQLYPVRVDPTDDQLISLAQTSTTWLALGDLDTLLDLDFDLTVPRISLLLFVGMIGDGTNDCGALKAAHVGLALSDAEASIGMFLSSAAQIGLGVVRRRVEVRSAVVVAPFTSRGKAIEDVVALLREGRCALTTSLLSFKFMVMYPIIETAMVAYLNHMQASFSNNQSPTIVWSVASQSVVFALYFSATLAVAQRQPWFCALPDVAAGRAHCYPYRPNESGDMTTHAFEVSIVWLLGHWHYVVLAIAFNLNDPFREPAWHNRAFVLYTAAVGAILLGLVLWPGTTASCSDIHEPSRVGNAMAVAWLDMTTPLPLSFCFEMAASCALALVTAVGVEMAVRITFAQS</sequence>
<evidence type="ECO:0000256" key="6">
    <source>
        <dbReference type="ARBA" id="ARBA00022840"/>
    </source>
</evidence>
<keyword evidence="8" id="KW-1278">Translocase</keyword>
<dbReference type="SUPFAM" id="SSF81665">
    <property type="entry name" value="Calcium ATPase, transmembrane domain M"/>
    <property type="match status" value="1"/>
</dbReference>
<accession>A0A418ALZ2</accession>
<feature type="transmembrane region" description="Helical" evidence="11">
    <location>
        <begin position="201"/>
        <end position="224"/>
    </location>
</feature>
<organism evidence="12 13">
    <name type="scientific">Aphanomyces invadans</name>
    <dbReference type="NCBI Taxonomy" id="157072"/>
    <lineage>
        <taxon>Eukaryota</taxon>
        <taxon>Sar</taxon>
        <taxon>Stramenopiles</taxon>
        <taxon>Oomycota</taxon>
        <taxon>Saprolegniomycetes</taxon>
        <taxon>Saprolegniales</taxon>
        <taxon>Verrucalvaceae</taxon>
        <taxon>Aphanomyces</taxon>
    </lineage>
</organism>
<dbReference type="SUPFAM" id="SSF56784">
    <property type="entry name" value="HAD-like"/>
    <property type="match status" value="1"/>
</dbReference>
<dbReference type="Gene3D" id="3.40.50.1000">
    <property type="entry name" value="HAD superfamily/HAD-like"/>
    <property type="match status" value="1"/>
</dbReference>
<reference evidence="12 13" key="1">
    <citation type="submission" date="2018-08" db="EMBL/GenBank/DDBJ databases">
        <title>Aphanomyces genome sequencing and annotation.</title>
        <authorList>
            <person name="Minardi D."/>
            <person name="Oidtmann B."/>
            <person name="Van Der Giezen M."/>
            <person name="Studholme D.J."/>
        </authorList>
    </citation>
    <scope>NUCLEOTIDE SEQUENCE [LARGE SCALE GENOMIC DNA]</scope>
    <source>
        <strain evidence="12 13">NJM0002</strain>
    </source>
</reference>
<evidence type="ECO:0000256" key="1">
    <source>
        <dbReference type="ARBA" id="ARBA00004141"/>
    </source>
</evidence>
<name>A0A418ALZ2_9STRA</name>
<dbReference type="GO" id="GO:0005524">
    <property type="term" value="F:ATP binding"/>
    <property type="evidence" value="ECO:0007669"/>
    <property type="project" value="UniProtKB-KW"/>
</dbReference>
<dbReference type="VEuPathDB" id="FungiDB:H310_01793"/>
<dbReference type="PANTHER" id="PTHR45630:SF8">
    <property type="entry name" value="CATION-TRANSPORTING ATPASE"/>
    <property type="match status" value="1"/>
</dbReference>
<evidence type="ECO:0000256" key="4">
    <source>
        <dbReference type="ARBA" id="ARBA00022723"/>
    </source>
</evidence>
<keyword evidence="9 11" id="KW-1133">Transmembrane helix</keyword>
<proteinExistence type="predicted"/>